<sequence length="346" mass="39471">MSSRLEDILHIRKNHSSYDEELWEFVNQRLGRNLINLPDADLQARLASIDQNVQFLDSGVTPRDHLHPDQRGWLSPWWWLRARYVTTLEFKHRSITPIPSPVIPEMPTLATGFTGVVGGGKRLLVRISKIEWLMETLVHGRLRFASAALYRDPALNSARGDDELRKVYRRPGQVVDITTQDGRKIKAIGDVEFASARVVQDGRELIDIPYWLCSFSSDLDPRLFEEFASDQPENDGCLVIFEPHKFVQRALPELSRIAQFSEKSLLPVDYFDPYYLDSRELTAVKSKDFRYAYQREMRFVLDPGGGPAISHENHVFANIGKIEDIAAIYSREGKKLAGTGPSSFLA</sequence>
<dbReference type="EMBL" id="JAQQCF010000003">
    <property type="protein sequence ID" value="MFM0635975.1"/>
    <property type="molecule type" value="Genomic_DNA"/>
</dbReference>
<reference evidence="1 2" key="1">
    <citation type="journal article" date="2024" name="Chem. Sci.">
        <title>Discovery of megapolipeptins by genome mining of a Burkholderiales bacteria collection.</title>
        <authorList>
            <person name="Paulo B.S."/>
            <person name="Recchia M.J.J."/>
            <person name="Lee S."/>
            <person name="Fergusson C.H."/>
            <person name="Romanowski S.B."/>
            <person name="Hernandez A."/>
            <person name="Krull N."/>
            <person name="Liu D.Y."/>
            <person name="Cavanagh H."/>
            <person name="Bos A."/>
            <person name="Gray C.A."/>
            <person name="Murphy B.T."/>
            <person name="Linington R.G."/>
            <person name="Eustaquio A.S."/>
        </authorList>
    </citation>
    <scope>NUCLEOTIDE SEQUENCE [LARGE SCALE GENOMIC DNA]</scope>
    <source>
        <strain evidence="1 2">RL17-338-BIC-A</strain>
    </source>
</reference>
<organism evidence="1 2">
    <name type="scientific">Paraburkholderia metrosideri</name>
    <dbReference type="NCBI Taxonomy" id="580937"/>
    <lineage>
        <taxon>Bacteria</taxon>
        <taxon>Pseudomonadati</taxon>
        <taxon>Pseudomonadota</taxon>
        <taxon>Betaproteobacteria</taxon>
        <taxon>Burkholderiales</taxon>
        <taxon>Burkholderiaceae</taxon>
        <taxon>Paraburkholderia</taxon>
    </lineage>
</organism>
<keyword evidence="2" id="KW-1185">Reference proteome</keyword>
<accession>A0ABW9DLV3</accession>
<dbReference type="RefSeq" id="WP_408333723.1">
    <property type="nucleotide sequence ID" value="NZ_JAQQCF010000003.1"/>
</dbReference>
<gene>
    <name evidence="1" type="ORF">PQQ63_04595</name>
</gene>
<evidence type="ECO:0000313" key="1">
    <source>
        <dbReference type="EMBL" id="MFM0635975.1"/>
    </source>
</evidence>
<protein>
    <recommendedName>
        <fullName evidence="3">Wadjet protein JetD C-terminal domain-containing protein</fullName>
    </recommendedName>
</protein>
<evidence type="ECO:0000313" key="2">
    <source>
        <dbReference type="Proteomes" id="UP001629432"/>
    </source>
</evidence>
<comment type="caution">
    <text evidence="1">The sequence shown here is derived from an EMBL/GenBank/DDBJ whole genome shotgun (WGS) entry which is preliminary data.</text>
</comment>
<dbReference type="Proteomes" id="UP001629432">
    <property type="component" value="Unassembled WGS sequence"/>
</dbReference>
<proteinExistence type="predicted"/>
<evidence type="ECO:0008006" key="3">
    <source>
        <dbReference type="Google" id="ProtNLM"/>
    </source>
</evidence>
<name>A0ABW9DLV3_9BURK</name>